<organism evidence="2 3">
    <name type="scientific">Fictibacillus barbaricus</name>
    <dbReference type="NCBI Taxonomy" id="182136"/>
    <lineage>
        <taxon>Bacteria</taxon>
        <taxon>Bacillati</taxon>
        <taxon>Bacillota</taxon>
        <taxon>Bacilli</taxon>
        <taxon>Bacillales</taxon>
        <taxon>Fictibacillaceae</taxon>
        <taxon>Fictibacillus</taxon>
    </lineage>
</organism>
<comment type="caution">
    <text evidence="2">The sequence shown here is derived from an EMBL/GenBank/DDBJ whole genome shotgun (WGS) entry which is preliminary data.</text>
</comment>
<evidence type="ECO:0008006" key="4">
    <source>
        <dbReference type="Google" id="ProtNLM"/>
    </source>
</evidence>
<dbReference type="RefSeq" id="WP_188404062.1">
    <property type="nucleotide sequence ID" value="NZ_BMCE01000003.1"/>
</dbReference>
<keyword evidence="3" id="KW-1185">Reference proteome</keyword>
<evidence type="ECO:0000313" key="3">
    <source>
        <dbReference type="Proteomes" id="UP001319060"/>
    </source>
</evidence>
<feature type="compositionally biased region" description="Basic and acidic residues" evidence="1">
    <location>
        <begin position="205"/>
        <end position="220"/>
    </location>
</feature>
<gene>
    <name evidence="2" type="ORF">JYA64_03590</name>
</gene>
<name>A0ABS2ZAL4_9BACL</name>
<sequence length="220" mass="24801">MKGTFRKAIMLSTICSIGFYSGAQFIGQTEASFSSQTTLEPIEISAAVVFPAAVQDLIDQAQNIFTDMIKAKSRMPTVPEKANLEELNKARSAVIGVEQELQSLLLDFENVHTELANINKQVKKLDPHTYRFVQTGFLQVDKVRMEIKKTIDFPYIKHTRLSIELRIKKLEEMEKEKQSMKQAKPEKTDDGVVPQAEPTETIDQNEGKTADEEKSMESSS</sequence>
<evidence type="ECO:0000313" key="2">
    <source>
        <dbReference type="EMBL" id="MBN3544374.1"/>
    </source>
</evidence>
<feature type="compositionally biased region" description="Basic and acidic residues" evidence="1">
    <location>
        <begin position="173"/>
        <end position="190"/>
    </location>
</feature>
<proteinExistence type="predicted"/>
<dbReference type="Proteomes" id="UP001319060">
    <property type="component" value="Unassembled WGS sequence"/>
</dbReference>
<evidence type="ECO:0000256" key="1">
    <source>
        <dbReference type="SAM" id="MobiDB-lite"/>
    </source>
</evidence>
<accession>A0ABS2ZAL4</accession>
<reference evidence="2 3" key="1">
    <citation type="submission" date="2021-01" db="EMBL/GenBank/DDBJ databases">
        <title>Genome Sequencing of Type Strains.</title>
        <authorList>
            <person name="Lemaire J.F."/>
            <person name="Inderbitzin P."/>
            <person name="Collins S.B."/>
            <person name="Wespe N."/>
            <person name="Knight-Connoni V."/>
        </authorList>
    </citation>
    <scope>NUCLEOTIDE SEQUENCE [LARGE SCALE GENOMIC DNA]</scope>
    <source>
        <strain evidence="2 3">DSM 14730</strain>
    </source>
</reference>
<protein>
    <recommendedName>
        <fullName evidence="4">DUF4047 domain-containing protein</fullName>
    </recommendedName>
</protein>
<dbReference type="EMBL" id="JAFHKS010000041">
    <property type="protein sequence ID" value="MBN3544374.1"/>
    <property type="molecule type" value="Genomic_DNA"/>
</dbReference>
<feature type="region of interest" description="Disordered" evidence="1">
    <location>
        <begin position="173"/>
        <end position="220"/>
    </location>
</feature>